<protein>
    <submittedName>
        <fullName evidence="2">Uncharacterized protein</fullName>
    </submittedName>
</protein>
<organism evidence="2 3">
    <name type="scientific">Glycomyces niveus</name>
    <dbReference type="NCBI Taxonomy" id="2820287"/>
    <lineage>
        <taxon>Bacteria</taxon>
        <taxon>Bacillati</taxon>
        <taxon>Actinomycetota</taxon>
        <taxon>Actinomycetes</taxon>
        <taxon>Glycomycetales</taxon>
        <taxon>Glycomycetaceae</taxon>
        <taxon>Glycomyces</taxon>
    </lineage>
</organism>
<name>A0ABS3U0X3_9ACTN</name>
<evidence type="ECO:0000313" key="3">
    <source>
        <dbReference type="Proteomes" id="UP000681341"/>
    </source>
</evidence>
<gene>
    <name evidence="2" type="ORF">J5V16_00785</name>
</gene>
<proteinExistence type="predicted"/>
<keyword evidence="1" id="KW-0812">Transmembrane</keyword>
<evidence type="ECO:0000256" key="1">
    <source>
        <dbReference type="SAM" id="Phobius"/>
    </source>
</evidence>
<keyword evidence="3" id="KW-1185">Reference proteome</keyword>
<feature type="transmembrane region" description="Helical" evidence="1">
    <location>
        <begin position="42"/>
        <end position="60"/>
    </location>
</feature>
<dbReference type="RefSeq" id="WP_208494054.1">
    <property type="nucleotide sequence ID" value="NZ_JAGFNP010000001.1"/>
</dbReference>
<dbReference type="Proteomes" id="UP000681341">
    <property type="component" value="Unassembled WGS sequence"/>
</dbReference>
<dbReference type="EMBL" id="JAGFNP010000001">
    <property type="protein sequence ID" value="MBO3731342.1"/>
    <property type="molecule type" value="Genomic_DNA"/>
</dbReference>
<feature type="transmembrane region" description="Helical" evidence="1">
    <location>
        <begin position="12"/>
        <end position="36"/>
    </location>
</feature>
<keyword evidence="1" id="KW-0472">Membrane</keyword>
<keyword evidence="1" id="KW-1133">Transmembrane helix</keyword>
<reference evidence="2 3" key="1">
    <citation type="submission" date="2021-03" db="EMBL/GenBank/DDBJ databases">
        <title>Glycomyces sp. nov., a novel actinomycete isolated from soil.</title>
        <authorList>
            <person name="Yang X."/>
            <person name="Xu X."/>
        </authorList>
    </citation>
    <scope>NUCLEOTIDE SEQUENCE [LARGE SCALE GENOMIC DNA]</scope>
    <source>
        <strain evidence="2 3">NEAU-S30</strain>
    </source>
</reference>
<sequence>MTTQQNPHLVAVRLSTGFAVLEIVLGAVLGLVGLLVILAGGFSVWIVLGPLFLIMGILSLSKPYCTYDTATGALYLHSPLGIKYTYGAPKGERVYFDRATSKVMRARQNGAPRKVSMFSVNREELARLISVLPQA</sequence>
<accession>A0ABS3U0X3</accession>
<evidence type="ECO:0000313" key="2">
    <source>
        <dbReference type="EMBL" id="MBO3731342.1"/>
    </source>
</evidence>
<comment type="caution">
    <text evidence="2">The sequence shown here is derived from an EMBL/GenBank/DDBJ whole genome shotgun (WGS) entry which is preliminary data.</text>
</comment>